<sequence length="79" mass="7892">MLATRGVGRGQRAGTADPRVMSARAADATYAACLIAGMGMPGAGQPPQRHCGGRMTLAGLLDGGVEPGCEGAASGRHER</sequence>
<comment type="caution">
    <text evidence="2">The sequence shown here is derived from an EMBL/GenBank/DDBJ whole genome shotgun (WGS) entry which is preliminary data.</text>
</comment>
<feature type="region of interest" description="Disordered" evidence="1">
    <location>
        <begin position="1"/>
        <end position="21"/>
    </location>
</feature>
<proteinExistence type="predicted"/>
<gene>
    <name evidence="2" type="ORF">SSP24_80160</name>
</gene>
<dbReference type="EMBL" id="BJND01000105">
    <property type="protein sequence ID" value="GEC10361.1"/>
    <property type="molecule type" value="Genomic_DNA"/>
</dbReference>
<organism evidence="2 3">
    <name type="scientific">Streptomyces spinoverrucosus</name>
    <dbReference type="NCBI Taxonomy" id="284043"/>
    <lineage>
        <taxon>Bacteria</taxon>
        <taxon>Bacillati</taxon>
        <taxon>Actinomycetota</taxon>
        <taxon>Actinomycetes</taxon>
        <taxon>Kitasatosporales</taxon>
        <taxon>Streptomycetaceae</taxon>
        <taxon>Streptomyces</taxon>
    </lineage>
</organism>
<dbReference type="Proteomes" id="UP000317881">
    <property type="component" value="Unassembled WGS sequence"/>
</dbReference>
<protein>
    <submittedName>
        <fullName evidence="2">Uncharacterized protein</fullName>
    </submittedName>
</protein>
<reference evidence="2 3" key="1">
    <citation type="submission" date="2019-06" db="EMBL/GenBank/DDBJ databases">
        <title>Whole genome shotgun sequence of Streptomyces spinoverrucosus NBRC 14228.</title>
        <authorList>
            <person name="Hosoyama A."/>
            <person name="Uohara A."/>
            <person name="Ohji S."/>
            <person name="Ichikawa N."/>
        </authorList>
    </citation>
    <scope>NUCLEOTIDE SEQUENCE [LARGE SCALE GENOMIC DNA]</scope>
    <source>
        <strain evidence="2 3">NBRC 14228</strain>
    </source>
</reference>
<keyword evidence="3" id="KW-1185">Reference proteome</keyword>
<accession>A0A4Y3VX59</accession>
<evidence type="ECO:0000313" key="3">
    <source>
        <dbReference type="Proteomes" id="UP000317881"/>
    </source>
</evidence>
<evidence type="ECO:0000256" key="1">
    <source>
        <dbReference type="SAM" id="MobiDB-lite"/>
    </source>
</evidence>
<evidence type="ECO:0000313" key="2">
    <source>
        <dbReference type="EMBL" id="GEC10361.1"/>
    </source>
</evidence>
<dbReference type="AlphaFoldDB" id="A0A4Y3VX59"/>
<name>A0A4Y3VX59_9ACTN</name>